<name>A0AAU6W145_9VIRU</name>
<gene>
    <name evidence="1" type="ORF">Draal03_00025</name>
</gene>
<reference evidence="1" key="1">
    <citation type="journal article" date="2024" name="J. Gen. Virol.">
        <title>Novel phages of Pseudomonas syringae unveil numerous potential auxiliary metabolic genes.</title>
        <authorList>
            <person name="Feltin C."/>
            <person name="Garneau J.R."/>
            <person name="Morris C.E."/>
            <person name="Berard A."/>
            <person name="Torres-Barcelo C."/>
        </authorList>
    </citation>
    <scope>NUCLEOTIDE SEQUENCE</scope>
</reference>
<accession>A0AAU6W145</accession>
<sequence>MVLRTSEALGINAPVTGQVRMGTGGGRVGPDVAKFAQGGPLRGESTSDRIVNSLLPLGQKFAQTAFKEELESKYLEGVQAAAAGKSEDELETNPITSDWSKAGYRDTAGRLAVSQQQAQLQLDLPKLAQGSPEEFRQYMDSKRKPLMDQLNGMSKQQRAAMFGQLANDEVGAQKKYTTARAAWILDQEQKSIQQSMTVRRGNLDAAKGNMELYQTEVQGFVGSVYKDVWQNPKLTPALRQDMTRQAMEFASSSDNVAVYNAMKDTVVQFDDGKTGTMMSRLSFEDQIKVDKAHRSAMDRVKVTRSADFETWVAATTSAWQDPNIGATETYAEVDEQLRTAESSGILAVGKRESVLKAFFKAKATNTNNGVLAQAFAAGDQQTLFDRSKHPEDGLKSWLKAQKGQPLPQIVQGLMTIGNNTGQDAALTKAGDLIKPAFASFGYSDDIDPTNATLVTNTLQALAVAEQTNPGARSKFIQTLEPAQQDMALYLTEAQKEGIADPVTAIKYARSKQLQDKQTGGLRQEAVSKARTEDAAVVQDIDDRQLLGTISAPFKNFFSADAANRNKLRTGRDWFENADRTAEIRAQGQVALAEELSLVGQANPFMTSSSRQSKALAAVAARAIDTESGPLLMPRGQSVQSYFGVPAYADKEYVGKAIDTMLKPQEGNRLAWNIDPTNQLIYRELNEKGQVVKSGILDPKSVAPVVQTQLDEEARTMSNQEGPGIEVQGVRFNGLNTANASAADMLALRRDIVGSEGVRNTKYADGKPGETSFGVGIHQSNNHYQPPINRDGTYTPQQINDTFMRASNDAAATAQQSMRSINVKGTEYFRLFGELAYQSPGSARDPDLLAFISLGAKQEAVEALMQTAAYKNSPDSRKASYLAKLKSAMR</sequence>
<dbReference type="EMBL" id="PP179319">
    <property type="protein sequence ID" value="XAI70198.1"/>
    <property type="molecule type" value="Genomic_DNA"/>
</dbReference>
<protein>
    <submittedName>
        <fullName evidence="1">Internal virion protein</fullName>
    </submittedName>
</protein>
<proteinExistence type="predicted"/>
<organism evidence="1">
    <name type="scientific">Pseudomonas phage Draal03</name>
    <dbReference type="NCBI Taxonomy" id="3138530"/>
    <lineage>
        <taxon>Viruses</taxon>
    </lineage>
</organism>
<evidence type="ECO:0000313" key="1">
    <source>
        <dbReference type="EMBL" id="XAI70198.1"/>
    </source>
</evidence>